<sequence>MTSYQYRVGITVRHVAMSSGTLASHLSNRVCSRHGIVFSSNVRVGKNLQLPHPIGIVIGEGATIGNNVKIYQNVTLGQNRGLYPALGDDVVVYPGSVIVGGVHVGDRAVIGAGAIVIRDVPANAIVGGNPADVIRYREAHDEDLF</sequence>
<dbReference type="InterPro" id="IPR045304">
    <property type="entry name" value="LbH_SAT"/>
</dbReference>
<name>A0ABW2SJ71_9ACTO</name>
<comment type="caution">
    <text evidence="4">The sequence shown here is derived from an EMBL/GenBank/DDBJ whole genome shotgun (WGS) entry which is preliminary data.</text>
</comment>
<keyword evidence="3 4" id="KW-0012">Acyltransferase</keyword>
<dbReference type="RefSeq" id="WP_291501226.1">
    <property type="nucleotide sequence ID" value="NZ_JBHTEF010000001.1"/>
</dbReference>
<evidence type="ECO:0000256" key="3">
    <source>
        <dbReference type="ARBA" id="ARBA00023315"/>
    </source>
</evidence>
<dbReference type="InterPro" id="IPR011004">
    <property type="entry name" value="Trimer_LpxA-like_sf"/>
</dbReference>
<evidence type="ECO:0000256" key="2">
    <source>
        <dbReference type="ARBA" id="ARBA00022679"/>
    </source>
</evidence>
<evidence type="ECO:0000313" key="4">
    <source>
        <dbReference type="EMBL" id="MFC7579900.1"/>
    </source>
</evidence>
<dbReference type="GO" id="GO:0009001">
    <property type="term" value="F:serine O-acetyltransferase activity"/>
    <property type="evidence" value="ECO:0007669"/>
    <property type="project" value="UniProtKB-EC"/>
</dbReference>
<dbReference type="Proteomes" id="UP001596527">
    <property type="component" value="Unassembled WGS sequence"/>
</dbReference>
<reference evidence="5" key="1">
    <citation type="journal article" date="2019" name="Int. J. Syst. Evol. Microbiol.">
        <title>The Global Catalogue of Microorganisms (GCM) 10K type strain sequencing project: providing services to taxonomists for standard genome sequencing and annotation.</title>
        <authorList>
            <consortium name="The Broad Institute Genomics Platform"/>
            <consortium name="The Broad Institute Genome Sequencing Center for Infectious Disease"/>
            <person name="Wu L."/>
            <person name="Ma J."/>
        </authorList>
    </citation>
    <scope>NUCLEOTIDE SEQUENCE [LARGE SCALE GENOMIC DNA]</scope>
    <source>
        <strain evidence="5">CCUG 56698</strain>
    </source>
</reference>
<dbReference type="Pfam" id="PF00132">
    <property type="entry name" value="Hexapep"/>
    <property type="match status" value="1"/>
</dbReference>
<evidence type="ECO:0000256" key="1">
    <source>
        <dbReference type="ARBA" id="ARBA00007274"/>
    </source>
</evidence>
<dbReference type="SUPFAM" id="SSF51161">
    <property type="entry name" value="Trimeric LpxA-like enzymes"/>
    <property type="match status" value="1"/>
</dbReference>
<gene>
    <name evidence="4" type="ORF">ACFQWG_01495</name>
</gene>
<keyword evidence="5" id="KW-1185">Reference proteome</keyword>
<dbReference type="PANTHER" id="PTHR42811">
    <property type="entry name" value="SERINE ACETYLTRANSFERASE"/>
    <property type="match status" value="1"/>
</dbReference>
<proteinExistence type="inferred from homology"/>
<organism evidence="4 5">
    <name type="scientific">Schaalia naturae</name>
    <dbReference type="NCBI Taxonomy" id="635203"/>
    <lineage>
        <taxon>Bacteria</taxon>
        <taxon>Bacillati</taxon>
        <taxon>Actinomycetota</taxon>
        <taxon>Actinomycetes</taxon>
        <taxon>Actinomycetales</taxon>
        <taxon>Actinomycetaceae</taxon>
        <taxon>Schaalia</taxon>
    </lineage>
</organism>
<evidence type="ECO:0000313" key="5">
    <source>
        <dbReference type="Proteomes" id="UP001596527"/>
    </source>
</evidence>
<dbReference type="CDD" id="cd03354">
    <property type="entry name" value="LbH_SAT"/>
    <property type="match status" value="1"/>
</dbReference>
<dbReference type="InterPro" id="IPR001451">
    <property type="entry name" value="Hexapep"/>
</dbReference>
<dbReference type="Gene3D" id="2.160.10.10">
    <property type="entry name" value="Hexapeptide repeat proteins"/>
    <property type="match status" value="1"/>
</dbReference>
<comment type="similarity">
    <text evidence="1">Belongs to the transferase hexapeptide repeat family.</text>
</comment>
<accession>A0ABW2SJ71</accession>
<dbReference type="EMBL" id="JBHTEF010000001">
    <property type="protein sequence ID" value="MFC7579900.1"/>
    <property type="molecule type" value="Genomic_DNA"/>
</dbReference>
<protein>
    <submittedName>
        <fullName evidence="4">Serine O-acetyltransferase</fullName>
        <ecNumber evidence="4">2.3.1.30</ecNumber>
    </submittedName>
</protein>
<keyword evidence="2 4" id="KW-0808">Transferase</keyword>
<dbReference type="EC" id="2.3.1.30" evidence="4"/>